<keyword evidence="2" id="KW-1185">Reference proteome</keyword>
<comment type="caution">
    <text evidence="1">The sequence shown here is derived from an EMBL/GenBank/DDBJ whole genome shotgun (WGS) entry which is preliminary data.</text>
</comment>
<reference evidence="1 2" key="1">
    <citation type="submission" date="2018-01" db="EMBL/GenBank/DDBJ databases">
        <title>Draft genome of the type strain Pseudomonas oceani DSM 100277 isolated from the deep water in Okinawa trough, northwestern Pacific Ocean.</title>
        <authorList>
            <person name="Gomila M."/>
            <person name="Mulet M."/>
            <person name="Garcia-Valdes E."/>
            <person name="Lalucat J."/>
        </authorList>
    </citation>
    <scope>NUCLEOTIDE SEQUENCE [LARGE SCALE GENOMIC DNA]</scope>
    <source>
        <strain evidence="1 2">DSM 100277</strain>
    </source>
</reference>
<dbReference type="OrthoDB" id="1825624at2"/>
<dbReference type="AlphaFoldDB" id="A0A2P4ESN3"/>
<gene>
    <name evidence="1" type="ORF">C1949_14525</name>
</gene>
<accession>A0A2P4ESN3</accession>
<dbReference type="EMBL" id="PPSK01000015">
    <property type="protein sequence ID" value="POB02057.1"/>
    <property type="molecule type" value="Genomic_DNA"/>
</dbReference>
<dbReference type="RefSeq" id="WP_104739198.1">
    <property type="nucleotide sequence ID" value="NZ_BMHR01000004.1"/>
</dbReference>
<protein>
    <submittedName>
        <fullName evidence="1">Uncharacterized protein</fullName>
    </submittedName>
</protein>
<evidence type="ECO:0000313" key="1">
    <source>
        <dbReference type="EMBL" id="POB02057.1"/>
    </source>
</evidence>
<dbReference type="InterPro" id="IPR045941">
    <property type="entry name" value="DUF6361"/>
</dbReference>
<name>A0A2P4ESN3_9GAMM</name>
<dbReference type="Proteomes" id="UP000243451">
    <property type="component" value="Unassembled WGS sequence"/>
</dbReference>
<dbReference type="Pfam" id="PF19888">
    <property type="entry name" value="DUF6361"/>
    <property type="match status" value="1"/>
</dbReference>
<evidence type="ECO:0000313" key="2">
    <source>
        <dbReference type="Proteomes" id="UP000243451"/>
    </source>
</evidence>
<organism evidence="1 2">
    <name type="scientific">Halopseudomonas oceani</name>
    <dbReference type="NCBI Taxonomy" id="1708783"/>
    <lineage>
        <taxon>Bacteria</taxon>
        <taxon>Pseudomonadati</taxon>
        <taxon>Pseudomonadota</taxon>
        <taxon>Gammaproteobacteria</taxon>
        <taxon>Pseudomonadales</taxon>
        <taxon>Pseudomonadaceae</taxon>
        <taxon>Halopseudomonas</taxon>
    </lineage>
</organism>
<proteinExistence type="predicted"/>
<sequence>MAASLTWLDLTSADRDKVRQILDLFREQGTVDELGLGSLRDALSDALFPGTSVLHTRLRYVLFIPWIYKRLEQTGSGGDVARTARSKEVELISHLADQGNDGVIGIQARESLARLPSSVYWAALSRWEIFEPRHSLSWYHTHFDEMRRQVRRPEISADDPGLLLTGRHTWHPRLPPAPAGFPVGADFSLSREESEFVQAQIRANCNGSLLGWLADHNLAEQAHKLWDVHLPPDAPSQIASTLELARQFSLVIEGAPLLYNLMLAEKRGKTNQSEADMAAADYYRQEFSEWLVLAKADLQTFQPEVLWAFVVRQQARSPEPQRRFVERWLQCVSHGDVERALNDQGLRSLIEMREWQLKGPKRARLANAGRLADWSGRVGVGRMEFRWSQVRRMLMDLHEGLSH</sequence>